<comment type="catalytic activity">
    <reaction evidence="5">
        <text>a tetracycline + NADPH + O2 + H(+) = an 11a-hydroxytetracycline + NADP(+) + H2O</text>
        <dbReference type="Rhea" id="RHEA:61444"/>
        <dbReference type="ChEBI" id="CHEBI:15377"/>
        <dbReference type="ChEBI" id="CHEBI:15378"/>
        <dbReference type="ChEBI" id="CHEBI:15379"/>
        <dbReference type="ChEBI" id="CHEBI:57783"/>
        <dbReference type="ChEBI" id="CHEBI:58349"/>
        <dbReference type="ChEBI" id="CHEBI:144644"/>
        <dbReference type="ChEBI" id="CHEBI:144645"/>
    </reaction>
</comment>
<evidence type="ECO:0000256" key="5">
    <source>
        <dbReference type="HAMAP-Rule" id="MF_00845"/>
    </source>
</evidence>
<organism evidence="8 9">
    <name type="scientific">Amycolatopsis camponoti</name>
    <dbReference type="NCBI Taxonomy" id="2606593"/>
    <lineage>
        <taxon>Bacteria</taxon>
        <taxon>Bacillati</taxon>
        <taxon>Actinomycetota</taxon>
        <taxon>Actinomycetes</taxon>
        <taxon>Pseudonocardiales</taxon>
        <taxon>Pseudonocardiaceae</taxon>
        <taxon>Amycolatopsis</taxon>
    </lineage>
</organism>
<dbReference type="HAMAP" id="MF_00845">
    <property type="entry name" value="TetX_monooxygenase"/>
    <property type="match status" value="1"/>
</dbReference>
<evidence type="ECO:0000259" key="7">
    <source>
        <dbReference type="Pfam" id="PF01494"/>
    </source>
</evidence>
<dbReference type="GO" id="GO:0071949">
    <property type="term" value="F:FAD binding"/>
    <property type="evidence" value="ECO:0007669"/>
    <property type="project" value="InterPro"/>
</dbReference>
<accession>A0A6I8LL87</accession>
<comment type="subcellular location">
    <subcellularLocation>
        <location evidence="5">Cytoplasm</location>
    </subcellularLocation>
</comment>
<comment type="similarity">
    <text evidence="5">Belongs to the aromatic-ring hydroxylase family. TetX subfamily.</text>
</comment>
<feature type="binding site" evidence="5">
    <location>
        <position position="63"/>
    </location>
    <ligand>
        <name>FAD</name>
        <dbReference type="ChEBI" id="CHEBI:57692"/>
    </ligand>
</feature>
<feature type="binding site" evidence="5">
    <location>
        <position position="119"/>
    </location>
    <ligand>
        <name>FAD</name>
        <dbReference type="ChEBI" id="CHEBI:57692"/>
    </ligand>
</feature>
<keyword evidence="4 5" id="KW-0503">Monooxygenase</keyword>
<evidence type="ECO:0000256" key="1">
    <source>
        <dbReference type="ARBA" id="ARBA00022630"/>
    </source>
</evidence>
<keyword evidence="2 5" id="KW-0274">FAD</keyword>
<dbReference type="SUPFAM" id="SSF51905">
    <property type="entry name" value="FAD/NAD(P)-binding domain"/>
    <property type="match status" value="1"/>
</dbReference>
<dbReference type="Gene3D" id="3.50.50.60">
    <property type="entry name" value="FAD/NAD(P)-binding domain"/>
    <property type="match status" value="1"/>
</dbReference>
<reference evidence="8 9" key="1">
    <citation type="submission" date="2019-09" db="EMBL/GenBank/DDBJ databases">
        <authorList>
            <person name="Leyn A S."/>
        </authorList>
    </citation>
    <scope>NUCLEOTIDE SEQUENCE [LARGE SCALE GENOMIC DNA]</scope>
    <source>
        <strain evidence="8">AA231_1</strain>
    </source>
</reference>
<feature type="binding site" evidence="5">
    <location>
        <position position="300"/>
    </location>
    <ligand>
        <name>FAD</name>
        <dbReference type="ChEBI" id="CHEBI:57692"/>
    </ligand>
</feature>
<keyword evidence="5" id="KW-0547">Nucleotide-binding</keyword>
<feature type="region of interest" description="Disordered" evidence="6">
    <location>
        <begin position="344"/>
        <end position="387"/>
    </location>
</feature>
<feature type="binding site" evidence="5">
    <location>
        <position position="56"/>
    </location>
    <ligand>
        <name>NADPH</name>
        <dbReference type="ChEBI" id="CHEBI:57783"/>
    </ligand>
</feature>
<feature type="domain" description="FAD-binding" evidence="7">
    <location>
        <begin position="21"/>
        <end position="337"/>
    </location>
</feature>
<dbReference type="PRINTS" id="PR00420">
    <property type="entry name" value="RNGMNOXGNASE"/>
</dbReference>
<dbReference type="GO" id="GO:0005737">
    <property type="term" value="C:cytoplasm"/>
    <property type="evidence" value="ECO:0007669"/>
    <property type="project" value="UniProtKB-SubCell"/>
</dbReference>
<protein>
    <recommendedName>
        <fullName evidence="5">Flavin-dependent monooxygenase</fullName>
    </recommendedName>
    <alternativeName>
        <fullName evidence="5">TetX monooxygenase</fullName>
        <shortName evidence="5">TetX</shortName>
        <ecNumber evidence="5">1.14.13.-</ecNumber>
    </alternativeName>
</protein>
<feature type="region of interest" description="Disordered" evidence="6">
    <location>
        <begin position="421"/>
        <end position="447"/>
    </location>
</feature>
<keyword evidence="9" id="KW-1185">Reference proteome</keyword>
<name>A0A6I8LL87_9PSEU</name>
<evidence type="ECO:0000256" key="6">
    <source>
        <dbReference type="SAM" id="MobiDB-lite"/>
    </source>
</evidence>
<dbReference type="EMBL" id="CABVGP010000001">
    <property type="protein sequence ID" value="VVJ16767.1"/>
    <property type="molecule type" value="Genomic_DNA"/>
</dbReference>
<dbReference type="GO" id="GO:0004497">
    <property type="term" value="F:monooxygenase activity"/>
    <property type="evidence" value="ECO:0007669"/>
    <property type="project" value="UniProtKB-UniRule"/>
</dbReference>
<evidence type="ECO:0000256" key="2">
    <source>
        <dbReference type="ARBA" id="ARBA00022827"/>
    </source>
</evidence>
<dbReference type="AlphaFoldDB" id="A0A6I8LL87"/>
<keyword evidence="5" id="KW-0521">NADP</keyword>
<dbReference type="PANTHER" id="PTHR46972">
    <property type="entry name" value="MONOOXYGENASE ASQM-RELATED"/>
    <property type="match status" value="1"/>
</dbReference>
<keyword evidence="1 5" id="KW-0285">Flavoprotein</keyword>
<feature type="compositionally biased region" description="Basic residues" evidence="6">
    <location>
        <begin position="354"/>
        <end position="364"/>
    </location>
</feature>
<comment type="subunit">
    <text evidence="5">Monomer.</text>
</comment>
<keyword evidence="3 5" id="KW-0560">Oxidoreductase</keyword>
<comment type="cofactor">
    <cofactor evidence="5">
        <name>FAD</name>
        <dbReference type="ChEBI" id="CHEBI:57692"/>
    </cofactor>
</comment>
<dbReference type="GO" id="GO:0046677">
    <property type="term" value="P:response to antibiotic"/>
    <property type="evidence" value="ECO:0007669"/>
    <property type="project" value="InterPro"/>
</dbReference>
<dbReference type="Proteomes" id="UP000399805">
    <property type="component" value="Unassembled WGS sequence"/>
</dbReference>
<proteinExistence type="inferred from homology"/>
<evidence type="ECO:0000256" key="4">
    <source>
        <dbReference type="ARBA" id="ARBA00023033"/>
    </source>
</evidence>
<dbReference type="PANTHER" id="PTHR46972:SF1">
    <property type="entry name" value="FAD DEPENDENT OXIDOREDUCTASE DOMAIN-CONTAINING PROTEIN"/>
    <property type="match status" value="1"/>
</dbReference>
<evidence type="ECO:0000256" key="3">
    <source>
        <dbReference type="ARBA" id="ARBA00023002"/>
    </source>
</evidence>
<evidence type="ECO:0000313" key="9">
    <source>
        <dbReference type="Proteomes" id="UP000399805"/>
    </source>
</evidence>
<gene>
    <name evidence="8" type="ORF">AA23TX_01788</name>
</gene>
<feature type="compositionally biased region" description="Low complexity" evidence="6">
    <location>
        <begin position="377"/>
        <end position="387"/>
    </location>
</feature>
<comment type="function">
    <text evidence="5">An FAD-requiring monooxygenase active on some tetracycline antibiotic derivatives, which leads to their inactivation. Hydroxylates carbon 11a of tetracycline and some analogs.</text>
</comment>
<evidence type="ECO:0000313" key="8">
    <source>
        <dbReference type="EMBL" id="VVJ16767.1"/>
    </source>
</evidence>
<sequence length="447" mass="46779">MVGSAIQSRGSVIGVTIQRTITIIGAGLGGLVLARVLHVHGIPATVYEAEASPEARRQGGMLDIHPWNGQPALEAAGLTAGFRRLVLAGRESYRVLDRAGTVLLDRPDDGTGERPEVQRGELRQLLLDSLPPGTVHWGRKVTGVRALGEGRHEVTFADGTSVVSELLVGADGAWSRVRPLVSDAIPSYVGVSVVETFLFDADTRHPAAAKAVGAGSMFALAPGKGILAHRESGGTLHTYAQLRKPQDWRAVDVAGEFDGWAPELTALLTDSHVPPVLRRLFTLPAEHRWDRVPGVTLIGDAAHLMPPNGEGANLAMLDGASLAQAIAAHPEDAEKALAEHETAMFPPRGGRSGGGRHLRRHAGRGRTAQHGGHVHGSRGVVRSSRPRSGVIAAARTGSASRATGAMWSGVRGRQCGSAARTAVHSAPGSSGYAARASRTGRSNSALP</sequence>
<comment type="domain">
    <text evidence="5">Consists of an N-terminal FAD-binding domain with a Rossman fold and a C-terminal substrate-binding domain.</text>
</comment>
<dbReference type="EC" id="1.14.13.-" evidence="5"/>
<dbReference type="InterPro" id="IPR002938">
    <property type="entry name" value="FAD-bd"/>
</dbReference>
<dbReference type="Pfam" id="PF01494">
    <property type="entry name" value="FAD_binding_3"/>
    <property type="match status" value="1"/>
</dbReference>
<dbReference type="InterPro" id="IPR043683">
    <property type="entry name" value="TetX_monooxygenase"/>
</dbReference>
<keyword evidence="5" id="KW-0963">Cytoplasm</keyword>
<dbReference type="InterPro" id="IPR036188">
    <property type="entry name" value="FAD/NAD-bd_sf"/>
</dbReference>